<protein>
    <submittedName>
        <fullName evidence="2">Uncharacterized protein</fullName>
    </submittedName>
</protein>
<reference evidence="2 3" key="1">
    <citation type="submission" date="2017-09" db="EMBL/GenBank/DDBJ databases">
        <title>Large-scale bioinformatics analysis of Bacillus genomes uncovers conserved roles of natural products in bacterial physiology.</title>
        <authorList>
            <consortium name="Agbiome Team Llc"/>
            <person name="Bleich R.M."/>
            <person name="Kirk G.J."/>
            <person name="Santa Maria K.C."/>
            <person name="Allen S.E."/>
            <person name="Farag S."/>
            <person name="Shank E.A."/>
            <person name="Bowers A."/>
        </authorList>
    </citation>
    <scope>NUCLEOTIDE SEQUENCE [LARGE SCALE GENOMIC DNA]</scope>
    <source>
        <strain evidence="2 3">AFS015413</strain>
    </source>
</reference>
<dbReference type="Proteomes" id="UP000220397">
    <property type="component" value="Unassembled WGS sequence"/>
</dbReference>
<evidence type="ECO:0000313" key="3">
    <source>
        <dbReference type="Proteomes" id="UP000220397"/>
    </source>
</evidence>
<comment type="caution">
    <text evidence="2">The sequence shown here is derived from an EMBL/GenBank/DDBJ whole genome shotgun (WGS) entry which is preliminary data.</text>
</comment>
<dbReference type="EMBL" id="NTUS01000005">
    <property type="protein sequence ID" value="PFB10375.1"/>
    <property type="molecule type" value="Genomic_DNA"/>
</dbReference>
<dbReference type="AlphaFoldDB" id="A0A9X6SHL5"/>
<evidence type="ECO:0000313" key="2">
    <source>
        <dbReference type="EMBL" id="PFB10375.1"/>
    </source>
</evidence>
<accession>A0A9X6SHL5</accession>
<sequence>MSLPLNQVFGLYFKSLERQQEERSFQAWLASLPIMALSGNVTAYDNKSHLQNNSGAEETKKSNRMTEEEKDRILSKAMKLSNKHKEMRGE</sequence>
<gene>
    <name evidence="2" type="ORF">CN398_00785</name>
</gene>
<feature type="region of interest" description="Disordered" evidence="1">
    <location>
        <begin position="48"/>
        <end position="72"/>
    </location>
</feature>
<evidence type="ECO:0000256" key="1">
    <source>
        <dbReference type="SAM" id="MobiDB-lite"/>
    </source>
</evidence>
<feature type="compositionally biased region" description="Basic and acidic residues" evidence="1">
    <location>
        <begin position="57"/>
        <end position="72"/>
    </location>
</feature>
<proteinExistence type="predicted"/>
<name>A0A9X6SHL5_BACTU</name>
<organism evidence="2 3">
    <name type="scientific">Bacillus thuringiensis</name>
    <dbReference type="NCBI Taxonomy" id="1428"/>
    <lineage>
        <taxon>Bacteria</taxon>
        <taxon>Bacillati</taxon>
        <taxon>Bacillota</taxon>
        <taxon>Bacilli</taxon>
        <taxon>Bacillales</taxon>
        <taxon>Bacillaceae</taxon>
        <taxon>Bacillus</taxon>
        <taxon>Bacillus cereus group</taxon>
    </lineage>
</organism>